<evidence type="ECO:0000313" key="1">
    <source>
        <dbReference type="EMBL" id="GAF02203.1"/>
    </source>
</evidence>
<gene>
    <name evidence="1" type="ORF">JCM21142_3831</name>
</gene>
<keyword evidence="2" id="KW-1185">Reference proteome</keyword>
<dbReference type="EMBL" id="BAMD01000007">
    <property type="protein sequence ID" value="GAF02203.1"/>
    <property type="molecule type" value="Genomic_DNA"/>
</dbReference>
<sequence length="57" mass="6520">MDWEFGFDMKVNKFLSAVFKTNILYDDDVSYVDDQGESKGPKVQVKQLFGAGLTYSF</sequence>
<evidence type="ECO:0008006" key="3">
    <source>
        <dbReference type="Google" id="ProtNLM"/>
    </source>
</evidence>
<evidence type="ECO:0000313" key="2">
    <source>
        <dbReference type="Proteomes" id="UP000019402"/>
    </source>
</evidence>
<comment type="caution">
    <text evidence="1">The sequence shown here is derived from an EMBL/GenBank/DDBJ whole genome shotgun (WGS) entry which is preliminary data.</text>
</comment>
<name>W7Y3P6_9BACT</name>
<organism evidence="1 2">
    <name type="scientific">Saccharicrinis fermentans DSM 9555 = JCM 21142</name>
    <dbReference type="NCBI Taxonomy" id="869213"/>
    <lineage>
        <taxon>Bacteria</taxon>
        <taxon>Pseudomonadati</taxon>
        <taxon>Bacteroidota</taxon>
        <taxon>Bacteroidia</taxon>
        <taxon>Marinilabiliales</taxon>
        <taxon>Marinilabiliaceae</taxon>
        <taxon>Saccharicrinis</taxon>
    </lineage>
</organism>
<proteinExistence type="predicted"/>
<protein>
    <recommendedName>
        <fullName evidence="3">Outer membrane protein beta-barrel domain-containing protein</fullName>
    </recommendedName>
</protein>
<accession>W7Y3P6</accession>
<dbReference type="AlphaFoldDB" id="W7Y3P6"/>
<reference evidence="1 2" key="1">
    <citation type="journal article" date="2014" name="Genome Announc.">
        <title>Draft Genome Sequence of Cytophaga fermentans JCM 21142T, a Facultative Anaerobe Isolated from Marine Mud.</title>
        <authorList>
            <person name="Starns D."/>
            <person name="Oshima K."/>
            <person name="Suda W."/>
            <person name="Iino T."/>
            <person name="Yuki M."/>
            <person name="Inoue J."/>
            <person name="Kitamura K."/>
            <person name="Iida T."/>
            <person name="Darby A."/>
            <person name="Hattori M."/>
            <person name="Ohkuma M."/>
        </authorList>
    </citation>
    <scope>NUCLEOTIDE SEQUENCE [LARGE SCALE GENOMIC DNA]</scope>
    <source>
        <strain evidence="1 2">JCM 21142</strain>
    </source>
</reference>
<dbReference type="Proteomes" id="UP000019402">
    <property type="component" value="Unassembled WGS sequence"/>
</dbReference>